<dbReference type="GO" id="GO:0032456">
    <property type="term" value="P:endocytic recycling"/>
    <property type="evidence" value="ECO:0007669"/>
    <property type="project" value="TreeGrafter"/>
</dbReference>
<dbReference type="InterPro" id="IPR012677">
    <property type="entry name" value="Nucleotide-bd_a/b_plait_sf"/>
</dbReference>
<dbReference type="EMBL" id="LIAE01010651">
    <property type="protein sequence ID" value="PAV57237.1"/>
    <property type="molecule type" value="Genomic_DNA"/>
</dbReference>
<evidence type="ECO:0000256" key="10">
    <source>
        <dbReference type="ARBA" id="ARBA00039977"/>
    </source>
</evidence>
<dbReference type="PROSITE" id="PS50195">
    <property type="entry name" value="PX"/>
    <property type="match status" value="1"/>
</dbReference>
<evidence type="ECO:0000313" key="14">
    <source>
        <dbReference type="EMBL" id="PAV57237.1"/>
    </source>
</evidence>
<keyword evidence="8" id="KW-0687">Ribonucleoprotein</keyword>
<dbReference type="GO" id="GO:0006886">
    <property type="term" value="P:intracellular protein transport"/>
    <property type="evidence" value="ECO:0007669"/>
    <property type="project" value="TreeGrafter"/>
</dbReference>
<dbReference type="GO" id="GO:1990904">
    <property type="term" value="C:ribonucleoprotein complex"/>
    <property type="evidence" value="ECO:0007669"/>
    <property type="project" value="UniProtKB-KW"/>
</dbReference>
<keyword evidence="6" id="KW-0689">Ribosomal protein</keyword>
<dbReference type="Proteomes" id="UP000218231">
    <property type="component" value="Unassembled WGS sequence"/>
</dbReference>
<protein>
    <recommendedName>
        <fullName evidence="10">Large ribosomal subunit protein uL23m</fullName>
    </recommendedName>
    <alternativeName>
        <fullName evidence="11">39S ribosomal protein L23, mitochondrial</fullName>
    </alternativeName>
</protein>
<name>A0A2A2J6B8_9BILA</name>
<organism evidence="14 15">
    <name type="scientific">Diploscapter pachys</name>
    <dbReference type="NCBI Taxonomy" id="2018661"/>
    <lineage>
        <taxon>Eukaryota</taxon>
        <taxon>Metazoa</taxon>
        <taxon>Ecdysozoa</taxon>
        <taxon>Nematoda</taxon>
        <taxon>Chromadorea</taxon>
        <taxon>Rhabditida</taxon>
        <taxon>Rhabditina</taxon>
        <taxon>Rhabditomorpha</taxon>
        <taxon>Rhabditoidea</taxon>
        <taxon>Rhabditidae</taxon>
        <taxon>Diploscapter</taxon>
    </lineage>
</organism>
<comment type="similarity">
    <text evidence="2">Belongs to the universal ribosomal protein uL23 family.</text>
</comment>
<dbReference type="InterPro" id="IPR048763">
    <property type="entry name" value="SNX17-31_FERM_F1"/>
</dbReference>
<dbReference type="SMART" id="SM00312">
    <property type="entry name" value="PX"/>
    <property type="match status" value="1"/>
</dbReference>
<dbReference type="InterPro" id="IPR036871">
    <property type="entry name" value="PX_dom_sf"/>
</dbReference>
<dbReference type="STRING" id="2018661.A0A2A2J6B8"/>
<dbReference type="OrthoDB" id="5772781at2759"/>
<dbReference type="SUPFAM" id="SSF54189">
    <property type="entry name" value="Ribosomal proteins S24e, L23 and L15e"/>
    <property type="match status" value="1"/>
</dbReference>
<dbReference type="FunFam" id="3.30.70.330:FF:000284">
    <property type="entry name" value="39S ribosomal protein L23, mitochondrial"/>
    <property type="match status" value="1"/>
</dbReference>
<comment type="similarity">
    <text evidence="3">Belongs to the sorting nexin family.</text>
</comment>
<evidence type="ECO:0000256" key="11">
    <source>
        <dbReference type="ARBA" id="ARBA00041375"/>
    </source>
</evidence>
<dbReference type="InterPro" id="IPR040842">
    <property type="entry name" value="SNX17/31_FERM"/>
</dbReference>
<evidence type="ECO:0000313" key="15">
    <source>
        <dbReference type="Proteomes" id="UP000218231"/>
    </source>
</evidence>
<comment type="caution">
    <text evidence="14">The sequence shown here is derived from an EMBL/GenBank/DDBJ whole genome shotgun (WGS) entry which is preliminary data.</text>
</comment>
<comment type="subcellular location">
    <subcellularLocation>
        <location evidence="1">Mitochondrion</location>
    </subcellularLocation>
</comment>
<dbReference type="GO" id="GO:0005739">
    <property type="term" value="C:mitochondrion"/>
    <property type="evidence" value="ECO:0007669"/>
    <property type="project" value="UniProtKB-SubCell"/>
</dbReference>
<dbReference type="AlphaFoldDB" id="A0A2A2J6B8"/>
<evidence type="ECO:0000256" key="3">
    <source>
        <dbReference type="ARBA" id="ARBA00010883"/>
    </source>
</evidence>
<dbReference type="GO" id="GO:0003735">
    <property type="term" value="F:structural constituent of ribosome"/>
    <property type="evidence" value="ECO:0007669"/>
    <property type="project" value="InterPro"/>
</dbReference>
<keyword evidence="4" id="KW-0813">Transport</keyword>
<dbReference type="GO" id="GO:0005840">
    <property type="term" value="C:ribosome"/>
    <property type="evidence" value="ECO:0007669"/>
    <property type="project" value="UniProtKB-KW"/>
</dbReference>
<dbReference type="Gene3D" id="3.30.70.330">
    <property type="match status" value="1"/>
</dbReference>
<evidence type="ECO:0000256" key="8">
    <source>
        <dbReference type="ARBA" id="ARBA00023274"/>
    </source>
</evidence>
<evidence type="ECO:0000256" key="7">
    <source>
        <dbReference type="ARBA" id="ARBA00023128"/>
    </source>
</evidence>
<dbReference type="Pfam" id="PF21273">
    <property type="entry name" value="SNX17-27-31_F1_FERM"/>
    <property type="match status" value="1"/>
</dbReference>
<dbReference type="Gene3D" id="2.30.29.30">
    <property type="entry name" value="Pleckstrin-homology domain (PH domain)/Phosphotyrosine-binding domain (PTB)"/>
    <property type="match status" value="1"/>
</dbReference>
<dbReference type="Pfam" id="PF00787">
    <property type="entry name" value="PX"/>
    <property type="match status" value="1"/>
</dbReference>
<accession>A0A2A2J6B8</accession>
<dbReference type="GO" id="GO:0005769">
    <property type="term" value="C:early endosome"/>
    <property type="evidence" value="ECO:0007669"/>
    <property type="project" value="TreeGrafter"/>
</dbReference>
<dbReference type="PANTHER" id="PTHR12431">
    <property type="entry name" value="SORTING NEXIN 17 AND 27"/>
    <property type="match status" value="1"/>
</dbReference>
<evidence type="ECO:0000256" key="12">
    <source>
        <dbReference type="SAM" id="MobiDB-lite"/>
    </source>
</evidence>
<dbReference type="Pfam" id="PF18116">
    <property type="entry name" value="SNX17_FERM_C"/>
    <property type="match status" value="1"/>
</dbReference>
<dbReference type="Gene3D" id="3.10.20.90">
    <property type="entry name" value="Phosphatidylinositol 3-kinase Catalytic Subunit, Chain A, domain 1"/>
    <property type="match status" value="1"/>
</dbReference>
<feature type="domain" description="PX" evidence="13">
    <location>
        <begin position="169"/>
        <end position="278"/>
    </location>
</feature>
<evidence type="ECO:0000256" key="1">
    <source>
        <dbReference type="ARBA" id="ARBA00004173"/>
    </source>
</evidence>
<comment type="subunit">
    <text evidence="9">Component of the mitochondrial ribosome large subunit (39S) which comprises a 16S rRNA and about 50 distinct proteins.</text>
</comment>
<dbReference type="Gene3D" id="1.20.80.60">
    <property type="match status" value="1"/>
</dbReference>
<reference evidence="14 15" key="1">
    <citation type="journal article" date="2017" name="Curr. Biol.">
        <title>Genome architecture and evolution of a unichromosomal asexual nematode.</title>
        <authorList>
            <person name="Fradin H."/>
            <person name="Zegar C."/>
            <person name="Gutwein M."/>
            <person name="Lucas J."/>
            <person name="Kovtun M."/>
            <person name="Corcoran D."/>
            <person name="Baugh L.R."/>
            <person name="Kiontke K."/>
            <person name="Gunsalus K."/>
            <person name="Fitch D.H."/>
            <person name="Piano F."/>
        </authorList>
    </citation>
    <scope>NUCLEOTIDE SEQUENCE [LARGE SCALE GENOMIC DNA]</scope>
    <source>
        <strain evidence="14">PF1309</strain>
    </source>
</reference>
<evidence type="ECO:0000256" key="2">
    <source>
        <dbReference type="ARBA" id="ARBA00006700"/>
    </source>
</evidence>
<dbReference type="InterPro" id="IPR011993">
    <property type="entry name" value="PH-like_dom_sf"/>
</dbReference>
<dbReference type="InterPro" id="IPR012678">
    <property type="entry name" value="Ribosomal_uL23/eL15/eS24_sf"/>
</dbReference>
<sequence>MTSRLARLWQPGNPQRRVFLPDFWMAVVDSPKAGRGRLPPYCVKFECDPRMNREDVYQYLIKIYRLPVREVRVRVQQGEIEYHTPHDYRNRKAMWKEDDKKIAYVYMDKGFKFNFPDIFAKDEETEMEKKFDEYQEGMLHNTQFVNRDRNGTLNVFYSSTTCLEDSMIHLSVPDTQVLVERFDSKRKYIAYNIHINGFFHAAVRFNHLFNFAEQIRQRFELKYRGPEFPPKRVFQLDAAGIEDRRIKIAKYLNALVQYPEIMRHSYVEKSFLDFQIESYRATSIFVSVDVYLADGEKHVIKCNVSDNTSQILKLLCSKLEYHDCDRILAHFGLFMVSPRGGSQTEASDVMIIRLLRNFESPYISLQNVNMKSAAQGVYHKLMLRKLIWDPKLEEPLLQNPLLSDLIFRQAKADFQHGQFAVLKEEQEVKLRAALQRDDKQQFLKLCHQQPSYSYEWMQNCESDYPVSGTKVQLKIGRRQIVLLHGDQFSTVSIFRATRIRVWRISQPVDDADPLIFQFEYLMAKDTFEWITIHTNQAILLSLLLQSIGAEILNEVNNMSIEEQMFGSGKSSAAADLEAAVTTRRTMPEIRSKPAEVIEKELEKQKKEEEELRQHANKETNGHGSNGRDSSPADPLGVAAFDDLFTTISDTLPQHNAAFSAINDSDL</sequence>
<evidence type="ECO:0000256" key="9">
    <source>
        <dbReference type="ARBA" id="ARBA00038782"/>
    </source>
</evidence>
<gene>
    <name evidence="14" type="ORF">WR25_11478</name>
</gene>
<keyword evidence="15" id="KW-1185">Reference proteome</keyword>
<evidence type="ECO:0000256" key="4">
    <source>
        <dbReference type="ARBA" id="ARBA00022448"/>
    </source>
</evidence>
<evidence type="ECO:0000256" key="6">
    <source>
        <dbReference type="ARBA" id="ARBA00022980"/>
    </source>
</evidence>
<dbReference type="SUPFAM" id="SSF64268">
    <property type="entry name" value="PX domain"/>
    <property type="match status" value="1"/>
</dbReference>
<feature type="compositionally biased region" description="Basic and acidic residues" evidence="12">
    <location>
        <begin position="602"/>
        <end position="620"/>
    </location>
</feature>
<dbReference type="Gene3D" id="3.30.1520.10">
    <property type="entry name" value="Phox-like domain"/>
    <property type="match status" value="1"/>
</dbReference>
<dbReference type="GO" id="GO:0035091">
    <property type="term" value="F:phosphatidylinositol binding"/>
    <property type="evidence" value="ECO:0007669"/>
    <property type="project" value="InterPro"/>
</dbReference>
<feature type="region of interest" description="Disordered" evidence="12">
    <location>
        <begin position="602"/>
        <end position="635"/>
    </location>
</feature>
<dbReference type="GO" id="GO:0006412">
    <property type="term" value="P:translation"/>
    <property type="evidence" value="ECO:0007669"/>
    <property type="project" value="InterPro"/>
</dbReference>
<dbReference type="InterPro" id="IPR001683">
    <property type="entry name" value="PX_dom"/>
</dbReference>
<dbReference type="PANTHER" id="PTHR12431:SF14">
    <property type="entry name" value="LD15323P"/>
    <property type="match status" value="1"/>
</dbReference>
<evidence type="ECO:0000256" key="5">
    <source>
        <dbReference type="ARBA" id="ARBA00022927"/>
    </source>
</evidence>
<keyword evidence="5" id="KW-0653">Protein transport</keyword>
<keyword evidence="7" id="KW-0496">Mitochondrion</keyword>
<proteinExistence type="inferred from homology"/>
<evidence type="ECO:0000259" key="13">
    <source>
        <dbReference type="PROSITE" id="PS50195"/>
    </source>
</evidence>